<gene>
    <name evidence="1" type="ORF">S01H4_62329</name>
</gene>
<protein>
    <submittedName>
        <fullName evidence="1">Uncharacterized protein</fullName>
    </submittedName>
</protein>
<feature type="non-terminal residue" evidence="1">
    <location>
        <position position="130"/>
    </location>
</feature>
<accession>X1CDZ3</accession>
<dbReference type="AlphaFoldDB" id="X1CDZ3"/>
<dbReference type="SUPFAM" id="SSF53756">
    <property type="entry name" value="UDP-Glycosyltransferase/glycogen phosphorylase"/>
    <property type="match status" value="1"/>
</dbReference>
<comment type="caution">
    <text evidence="1">The sequence shown here is derived from an EMBL/GenBank/DDBJ whole genome shotgun (WGS) entry which is preliminary data.</text>
</comment>
<organism evidence="1">
    <name type="scientific">marine sediment metagenome</name>
    <dbReference type="NCBI Taxonomy" id="412755"/>
    <lineage>
        <taxon>unclassified sequences</taxon>
        <taxon>metagenomes</taxon>
        <taxon>ecological metagenomes</taxon>
    </lineage>
</organism>
<name>X1CDZ3_9ZZZZ</name>
<reference evidence="1" key="1">
    <citation type="journal article" date="2014" name="Front. Microbiol.">
        <title>High frequency of phylogenetically diverse reductive dehalogenase-homologous genes in deep subseafloor sedimentary metagenomes.</title>
        <authorList>
            <person name="Kawai M."/>
            <person name="Futagami T."/>
            <person name="Toyoda A."/>
            <person name="Takaki Y."/>
            <person name="Nishi S."/>
            <person name="Hori S."/>
            <person name="Arai W."/>
            <person name="Tsubouchi T."/>
            <person name="Morono Y."/>
            <person name="Uchiyama I."/>
            <person name="Ito T."/>
            <person name="Fujiyama A."/>
            <person name="Inagaki F."/>
            <person name="Takami H."/>
        </authorList>
    </citation>
    <scope>NUCLEOTIDE SEQUENCE</scope>
    <source>
        <strain evidence="1">Expedition CK06-06</strain>
    </source>
</reference>
<sequence>MSSSNSNQQGKRTGKAKILFVAEAVTLAHVARPAVLAQALDPDVYEVFFATDPRYNQLFPELSGFRYDIWSISSADFLNALAKGSPLYSKRTLVRYVEDDLKLIDEIKPDLIIGDFRLSLSVSARLRKIP</sequence>
<evidence type="ECO:0000313" key="1">
    <source>
        <dbReference type="EMBL" id="GAH05867.1"/>
    </source>
</evidence>
<dbReference type="EMBL" id="BART01037175">
    <property type="protein sequence ID" value="GAH05867.1"/>
    <property type="molecule type" value="Genomic_DNA"/>
</dbReference>
<proteinExistence type="predicted"/>